<evidence type="ECO:0000313" key="4">
    <source>
        <dbReference type="EMBL" id="WTT20233.1"/>
    </source>
</evidence>
<dbReference type="SUPFAM" id="SSF51905">
    <property type="entry name" value="FAD/NAD(P)-binding domain"/>
    <property type="match status" value="1"/>
</dbReference>
<dbReference type="AlphaFoldDB" id="A0AAU2A8U7"/>
<dbReference type="InterPro" id="IPR023753">
    <property type="entry name" value="FAD/NAD-binding_dom"/>
</dbReference>
<feature type="domain" description="FAD/NAD(P)-binding" evidence="3">
    <location>
        <begin position="11"/>
        <end position="318"/>
    </location>
</feature>
<dbReference type="GO" id="GO:0016491">
    <property type="term" value="F:oxidoreductase activity"/>
    <property type="evidence" value="ECO:0007669"/>
    <property type="project" value="UniProtKB-KW"/>
</dbReference>
<keyword evidence="1" id="KW-0560">Oxidoreductase</keyword>
<dbReference type="PIRSF" id="PIRSF037495">
    <property type="entry name" value="Opine_OX_OoxA/HcnB"/>
    <property type="match status" value="1"/>
</dbReference>
<dbReference type="PANTHER" id="PTHR42949:SF3">
    <property type="entry name" value="ANAEROBIC GLYCEROL-3-PHOSPHATE DEHYDROGENASE SUBUNIT B"/>
    <property type="match status" value="1"/>
</dbReference>
<dbReference type="Gene3D" id="3.50.50.60">
    <property type="entry name" value="FAD/NAD(P)-binding domain"/>
    <property type="match status" value="2"/>
</dbReference>
<dbReference type="InterPro" id="IPR051691">
    <property type="entry name" value="Metab_Enz_Cyan_OpOx_G3PDH"/>
</dbReference>
<organism evidence="4">
    <name type="scientific">Streptomyces sp. NBC_00093</name>
    <dbReference type="NCBI Taxonomy" id="2975649"/>
    <lineage>
        <taxon>Bacteria</taxon>
        <taxon>Bacillati</taxon>
        <taxon>Actinomycetota</taxon>
        <taxon>Actinomycetes</taxon>
        <taxon>Kitasatosporales</taxon>
        <taxon>Streptomycetaceae</taxon>
        <taxon>Streptomyces</taxon>
    </lineage>
</organism>
<evidence type="ECO:0000259" key="2">
    <source>
        <dbReference type="Pfam" id="PF04324"/>
    </source>
</evidence>
<dbReference type="InterPro" id="IPR017224">
    <property type="entry name" value="Opine_Oxase_asu/HCN_bsu"/>
</dbReference>
<dbReference type="EMBL" id="CP108222">
    <property type="protein sequence ID" value="WTT20233.1"/>
    <property type="molecule type" value="Genomic_DNA"/>
</dbReference>
<name>A0AAU2A8U7_9ACTN</name>
<sequence>MADVIEESETDVAVVGGGPAGLHAALVLARGGSRVVLLDESDTLGGQYYKRRAEQLTAAFGDFRPRGTELISRVRAAGVVCRTGTLVWGAEDAGRTLFTSDVRTGALGQVRARATLVATGAYERSLPFPGWTLPGVVTPGFALHLATMDRVPVGRRVVLAGTGPFLLPVACALLEVGAGIEAVIELNHPYRPGVSAIGGALRQPARLAEAARYLLTLARHGVRVEQGSRVLAAYGDTQVTAVDIAGADGDVRRVETDALCVGFGFRPSTELPRLLGCRTEPDPTGTERLPVVDADGATSVDGLYVAGDCAGIAGVHAAGVRGQLAAHAILRRLAPERAPVRVTGLRRRARALDRFAALADRLCPLPATADIADATEVCRCEGVTAGEIREAVATGWNDLHGTKAATRAGMGPCQGRECGHIVAALAARGAGPDREPECFAARMPLRPLPMSTTVEAVEGREVADR</sequence>
<evidence type="ECO:0000259" key="3">
    <source>
        <dbReference type="Pfam" id="PF07992"/>
    </source>
</evidence>
<evidence type="ECO:0000256" key="1">
    <source>
        <dbReference type="ARBA" id="ARBA00023002"/>
    </source>
</evidence>
<dbReference type="InterPro" id="IPR041854">
    <property type="entry name" value="BFD-like_2Fe2S-bd_dom_sf"/>
</dbReference>
<protein>
    <submittedName>
        <fullName evidence="4">FAD-dependent oxidoreductase</fullName>
    </submittedName>
</protein>
<dbReference type="PRINTS" id="PR00469">
    <property type="entry name" value="PNDRDTASEII"/>
</dbReference>
<gene>
    <name evidence="4" type="ORF">OHA22_34255</name>
</gene>
<dbReference type="InterPro" id="IPR036188">
    <property type="entry name" value="FAD/NAD-bd_sf"/>
</dbReference>
<dbReference type="PANTHER" id="PTHR42949">
    <property type="entry name" value="ANAEROBIC GLYCEROL-3-PHOSPHATE DEHYDROGENASE SUBUNIT B"/>
    <property type="match status" value="1"/>
</dbReference>
<proteinExistence type="predicted"/>
<dbReference type="Pfam" id="PF07992">
    <property type="entry name" value="Pyr_redox_2"/>
    <property type="match status" value="1"/>
</dbReference>
<reference evidence="4" key="1">
    <citation type="submission" date="2022-10" db="EMBL/GenBank/DDBJ databases">
        <title>The complete genomes of actinobacterial strains from the NBC collection.</title>
        <authorList>
            <person name="Joergensen T.S."/>
            <person name="Alvarez Arevalo M."/>
            <person name="Sterndorff E.B."/>
            <person name="Faurdal D."/>
            <person name="Vuksanovic O."/>
            <person name="Mourched A.-S."/>
            <person name="Charusanti P."/>
            <person name="Shaw S."/>
            <person name="Blin K."/>
            <person name="Weber T."/>
        </authorList>
    </citation>
    <scope>NUCLEOTIDE SEQUENCE</scope>
    <source>
        <strain evidence="4">NBC_00093</strain>
    </source>
</reference>
<accession>A0AAU2A8U7</accession>
<feature type="domain" description="BFD-like [2Fe-2S]-binding" evidence="2">
    <location>
        <begin position="377"/>
        <end position="425"/>
    </location>
</feature>
<dbReference type="InterPro" id="IPR007419">
    <property type="entry name" value="BFD-like_2Fe2S-bd_dom"/>
</dbReference>
<dbReference type="Pfam" id="PF04324">
    <property type="entry name" value="Fer2_BFD"/>
    <property type="match status" value="1"/>
</dbReference>
<dbReference type="PRINTS" id="PR00368">
    <property type="entry name" value="FADPNR"/>
</dbReference>
<dbReference type="Gene3D" id="1.10.10.1100">
    <property type="entry name" value="BFD-like [2Fe-2S]-binding domain"/>
    <property type="match status" value="1"/>
</dbReference>
<dbReference type="CDD" id="cd19946">
    <property type="entry name" value="GlpA-like_Fer2_BFD-like"/>
    <property type="match status" value="1"/>
</dbReference>